<evidence type="ECO:0000313" key="2">
    <source>
        <dbReference type="Proteomes" id="UP000320735"/>
    </source>
</evidence>
<dbReference type="Proteomes" id="UP000320735">
    <property type="component" value="Unassembled WGS sequence"/>
</dbReference>
<proteinExistence type="predicted"/>
<gene>
    <name evidence="1" type="ORF">CA54_06410</name>
</gene>
<comment type="caution">
    <text evidence="1">The sequence shown here is derived from an EMBL/GenBank/DDBJ whole genome shotgun (WGS) entry which is preliminary data.</text>
</comment>
<evidence type="ECO:0000313" key="1">
    <source>
        <dbReference type="EMBL" id="TWU11830.1"/>
    </source>
</evidence>
<organism evidence="1 2">
    <name type="scientific">Symmachiella macrocystis</name>
    <dbReference type="NCBI Taxonomy" id="2527985"/>
    <lineage>
        <taxon>Bacteria</taxon>
        <taxon>Pseudomonadati</taxon>
        <taxon>Planctomycetota</taxon>
        <taxon>Planctomycetia</taxon>
        <taxon>Planctomycetales</taxon>
        <taxon>Planctomycetaceae</taxon>
        <taxon>Symmachiella</taxon>
    </lineage>
</organism>
<accession>A0A5C6BIK2</accession>
<dbReference type="AlphaFoldDB" id="A0A5C6BIK2"/>
<dbReference type="EMBL" id="SJPP01000001">
    <property type="protein sequence ID" value="TWU11830.1"/>
    <property type="molecule type" value="Genomic_DNA"/>
</dbReference>
<sequence length="77" mass="8748">MIADHLSTDWLTICVRVSSSTKPAFIEMQRSTKASCLIPEINGDKCKIFMEIRISVKRSSIGWHGSHRRPLPTQPPR</sequence>
<protein>
    <submittedName>
        <fullName evidence="1">Uncharacterized protein</fullName>
    </submittedName>
</protein>
<keyword evidence="2" id="KW-1185">Reference proteome</keyword>
<reference evidence="1 2" key="1">
    <citation type="submission" date="2019-02" db="EMBL/GenBank/DDBJ databases">
        <title>Deep-cultivation of Planctomycetes and their phenomic and genomic characterization uncovers novel biology.</title>
        <authorList>
            <person name="Wiegand S."/>
            <person name="Jogler M."/>
            <person name="Boedeker C."/>
            <person name="Pinto D."/>
            <person name="Vollmers J."/>
            <person name="Rivas-Marin E."/>
            <person name="Kohn T."/>
            <person name="Peeters S.H."/>
            <person name="Heuer A."/>
            <person name="Rast P."/>
            <person name="Oberbeckmann S."/>
            <person name="Bunk B."/>
            <person name="Jeske O."/>
            <person name="Meyerdierks A."/>
            <person name="Storesund J.E."/>
            <person name="Kallscheuer N."/>
            <person name="Luecker S."/>
            <person name="Lage O.M."/>
            <person name="Pohl T."/>
            <person name="Merkel B.J."/>
            <person name="Hornburger P."/>
            <person name="Mueller R.-W."/>
            <person name="Bruemmer F."/>
            <person name="Labrenz M."/>
            <person name="Spormann A.M."/>
            <person name="Op Den Camp H."/>
            <person name="Overmann J."/>
            <person name="Amann R."/>
            <person name="Jetten M.S.M."/>
            <person name="Mascher T."/>
            <person name="Medema M.H."/>
            <person name="Devos D.P."/>
            <person name="Kaster A.-K."/>
            <person name="Ovreas L."/>
            <person name="Rohde M."/>
            <person name="Galperin M.Y."/>
            <person name="Jogler C."/>
        </authorList>
    </citation>
    <scope>NUCLEOTIDE SEQUENCE [LARGE SCALE GENOMIC DNA]</scope>
    <source>
        <strain evidence="1 2">CA54</strain>
    </source>
</reference>
<name>A0A5C6BIK2_9PLAN</name>